<evidence type="ECO:0000313" key="3">
    <source>
        <dbReference type="Proteomes" id="UP001143391"/>
    </source>
</evidence>
<dbReference type="Gene3D" id="3.30.50.20">
    <property type="entry name" value="prophage-derive protein ybcO"/>
    <property type="match status" value="1"/>
</dbReference>
<name>A0ABT5Y9G1_9GAMM</name>
<organism evidence="2 3">
    <name type="scientific">Marinobacter iranensis</name>
    <dbReference type="NCBI Taxonomy" id="2962607"/>
    <lineage>
        <taxon>Bacteria</taxon>
        <taxon>Pseudomonadati</taxon>
        <taxon>Pseudomonadota</taxon>
        <taxon>Gammaproteobacteria</taxon>
        <taxon>Pseudomonadales</taxon>
        <taxon>Marinobacteraceae</taxon>
        <taxon>Marinobacter</taxon>
    </lineage>
</organism>
<feature type="region of interest" description="Disordered" evidence="1">
    <location>
        <begin position="1"/>
        <end position="35"/>
    </location>
</feature>
<feature type="compositionally biased region" description="Basic residues" evidence="1">
    <location>
        <begin position="1"/>
        <end position="23"/>
    </location>
</feature>
<comment type="caution">
    <text evidence="2">The sequence shown here is derived from an EMBL/GenBank/DDBJ whole genome shotgun (WGS) entry which is preliminary data.</text>
</comment>
<dbReference type="RefSeq" id="WP_275705836.1">
    <property type="nucleotide sequence ID" value="NZ_JANCMW010000004.1"/>
</dbReference>
<reference evidence="2" key="1">
    <citation type="submission" date="2022-07" db="EMBL/GenBank/DDBJ databases">
        <title>Marinobacter iranensis a new bacterium isolate from a hipersaline lake in Iran.</title>
        <authorList>
            <person name="Mohammad A.M.A."/>
            <person name="Cristina S.-P."/>
            <person name="Antonio V."/>
        </authorList>
    </citation>
    <scope>NUCLEOTIDE SEQUENCE</scope>
    <source>
        <strain evidence="2">71-i</strain>
    </source>
</reference>
<dbReference type="Proteomes" id="UP001143391">
    <property type="component" value="Unassembled WGS sequence"/>
</dbReference>
<keyword evidence="3" id="KW-1185">Reference proteome</keyword>
<dbReference type="Pfam" id="PF07102">
    <property type="entry name" value="YbcO"/>
    <property type="match status" value="1"/>
</dbReference>
<gene>
    <name evidence="2" type="ORF">NLU14_08685</name>
</gene>
<accession>A0ABT5Y9G1</accession>
<dbReference type="EMBL" id="JANCMW010000004">
    <property type="protein sequence ID" value="MDF0750305.1"/>
    <property type="molecule type" value="Genomic_DNA"/>
</dbReference>
<protein>
    <submittedName>
        <fullName evidence="2">DUF1364 domain-containing protein</fullName>
    </submittedName>
</protein>
<proteinExistence type="predicted"/>
<evidence type="ECO:0000313" key="2">
    <source>
        <dbReference type="EMBL" id="MDF0750305.1"/>
    </source>
</evidence>
<evidence type="ECO:0000256" key="1">
    <source>
        <dbReference type="SAM" id="MobiDB-lite"/>
    </source>
</evidence>
<dbReference type="InterPro" id="IPR010774">
    <property type="entry name" value="YbcO"/>
</dbReference>
<sequence length="122" mass="13461">MKRTPIKRKTPLKAKAPMKKSSRPKMTPIRRSARGQECQVRIPGFCNGDSSTTVLAHLNGGGMGAKASDHEAAYACSACHAWLDGGYTNDMYTRDDRDLFHLQAVIRTQRILIEQGLMEVAA</sequence>